<gene>
    <name evidence="12" type="ORF">SAMN05216288_1544</name>
</gene>
<dbReference type="OrthoDB" id="7053339at2"/>
<keyword evidence="9" id="KW-0627">Porphyrin biosynthesis</keyword>
<dbReference type="GO" id="GO:0006779">
    <property type="term" value="P:porphyrin-containing compound biosynthetic process"/>
    <property type="evidence" value="ECO:0007669"/>
    <property type="project" value="UniProtKB-KW"/>
</dbReference>
<dbReference type="InterPro" id="IPR005254">
    <property type="entry name" value="Heme_biosyn_assoc_TPR_pro"/>
</dbReference>
<sequence>MKRVYLLLLTVLVIGGLALLGLAISEHKGYVLFAYKGFRYESTLWAFVLLVVAFCLAMWLLRVLIRALLVSVGLINPWSRLHHERRVRSASEHGFQELIEGRWAKAQAHLSRIARNEPRPLIHYLGAARAAHSLEHYEESDALLSEALERQPNAELAIALTHAELQLARGEVDSAQETLQVMHERHPHNPQVLRQLQELYGVRGDWQAVLKLLPVLRKEKAMAPAELMALERRAWREYLLGLDFNGADDSALPPLAQAWDRLSPNLRGEPELLEVYADRLRALGAEPGAEELLSKALNREYDSRLARLYGLLRGRDSARQLQNAEGWLKQHPNDAGLLLTLGRLSLHNQLWGKARDYFEASLTLERHPETCAELARLLAQLGEVERSNRLFQEGLGLLDRRLSGQVATVGTEPQRMPTGD</sequence>
<dbReference type="STRING" id="1220495.SAMN05216288_1544"/>
<reference evidence="13" key="1">
    <citation type="submission" date="2016-11" db="EMBL/GenBank/DDBJ databases">
        <authorList>
            <person name="Varghese N."/>
            <person name="Submissions S."/>
        </authorList>
    </citation>
    <scope>NUCLEOTIDE SEQUENCE [LARGE SCALE GENOMIC DNA]</scope>
    <source>
        <strain evidence="13">CECT 8089</strain>
    </source>
</reference>
<keyword evidence="6 10" id="KW-0812">Transmembrane</keyword>
<name>A0A1M6ZBM6_9GAMM</name>
<comment type="pathway">
    <text evidence="3">Porphyrin-containing compound metabolism; protoheme biosynthesis.</text>
</comment>
<dbReference type="GO" id="GO:0042168">
    <property type="term" value="P:heme metabolic process"/>
    <property type="evidence" value="ECO:0007669"/>
    <property type="project" value="InterPro"/>
</dbReference>
<evidence type="ECO:0000256" key="2">
    <source>
        <dbReference type="ARBA" id="ARBA00004429"/>
    </source>
</evidence>
<evidence type="ECO:0000256" key="3">
    <source>
        <dbReference type="ARBA" id="ARBA00004744"/>
    </source>
</evidence>
<keyword evidence="8 10" id="KW-0472">Membrane</keyword>
<dbReference type="RefSeq" id="WP_073262880.1">
    <property type="nucleotide sequence ID" value="NZ_FRBQ01000001.1"/>
</dbReference>
<evidence type="ECO:0000256" key="8">
    <source>
        <dbReference type="ARBA" id="ARBA00023136"/>
    </source>
</evidence>
<evidence type="ECO:0000259" key="11">
    <source>
        <dbReference type="Pfam" id="PF07219"/>
    </source>
</evidence>
<dbReference type="Proteomes" id="UP000184305">
    <property type="component" value="Unassembled WGS sequence"/>
</dbReference>
<feature type="domain" description="HemY N-terminal" evidence="11">
    <location>
        <begin position="29"/>
        <end position="133"/>
    </location>
</feature>
<dbReference type="GO" id="GO:0005886">
    <property type="term" value="C:plasma membrane"/>
    <property type="evidence" value="ECO:0007669"/>
    <property type="project" value="UniProtKB-SubCell"/>
</dbReference>
<evidence type="ECO:0000256" key="10">
    <source>
        <dbReference type="SAM" id="Phobius"/>
    </source>
</evidence>
<evidence type="ECO:0000256" key="7">
    <source>
        <dbReference type="ARBA" id="ARBA00022989"/>
    </source>
</evidence>
<dbReference type="Gene3D" id="1.25.40.10">
    <property type="entry name" value="Tetratricopeptide repeat domain"/>
    <property type="match status" value="2"/>
</dbReference>
<evidence type="ECO:0000256" key="4">
    <source>
        <dbReference type="ARBA" id="ARBA00022475"/>
    </source>
</evidence>
<proteinExistence type="predicted"/>
<feature type="transmembrane region" description="Helical" evidence="10">
    <location>
        <begin position="44"/>
        <end position="65"/>
    </location>
</feature>
<keyword evidence="13" id="KW-1185">Reference proteome</keyword>
<keyword evidence="4" id="KW-1003">Cell membrane</keyword>
<dbReference type="InterPro" id="IPR011990">
    <property type="entry name" value="TPR-like_helical_dom_sf"/>
</dbReference>
<evidence type="ECO:0000256" key="6">
    <source>
        <dbReference type="ARBA" id="ARBA00022692"/>
    </source>
</evidence>
<comment type="function">
    <text evidence="1">Involved in a late step of protoheme IX synthesis.</text>
</comment>
<comment type="subcellular location">
    <subcellularLocation>
        <location evidence="2">Cell inner membrane</location>
        <topology evidence="2">Multi-pass membrane protein</topology>
    </subcellularLocation>
</comment>
<evidence type="ECO:0000313" key="12">
    <source>
        <dbReference type="EMBL" id="SHL27867.1"/>
    </source>
</evidence>
<evidence type="ECO:0000313" key="13">
    <source>
        <dbReference type="Proteomes" id="UP000184305"/>
    </source>
</evidence>
<keyword evidence="5" id="KW-0997">Cell inner membrane</keyword>
<organism evidence="12 13">
    <name type="scientific">Phytopseudomonas punonensis</name>
    <dbReference type="NCBI Taxonomy" id="1220495"/>
    <lineage>
        <taxon>Bacteria</taxon>
        <taxon>Pseudomonadati</taxon>
        <taxon>Pseudomonadota</taxon>
        <taxon>Gammaproteobacteria</taxon>
        <taxon>Pseudomonadales</taxon>
        <taxon>Pseudomonadaceae</taxon>
        <taxon>Phytopseudomonas</taxon>
    </lineage>
</organism>
<accession>A0A1M6ZBM6</accession>
<dbReference type="SUPFAM" id="SSF48452">
    <property type="entry name" value="TPR-like"/>
    <property type="match status" value="2"/>
</dbReference>
<dbReference type="NCBIfam" id="TIGR00540">
    <property type="entry name" value="TPR_hemY_coli"/>
    <property type="match status" value="1"/>
</dbReference>
<dbReference type="Pfam" id="PF07219">
    <property type="entry name" value="HemY_N"/>
    <property type="match status" value="1"/>
</dbReference>
<keyword evidence="7 10" id="KW-1133">Transmembrane helix</keyword>
<dbReference type="EMBL" id="FRBQ01000001">
    <property type="protein sequence ID" value="SHL27867.1"/>
    <property type="molecule type" value="Genomic_DNA"/>
</dbReference>
<dbReference type="UniPathway" id="UPA00252"/>
<evidence type="ECO:0000256" key="5">
    <source>
        <dbReference type="ARBA" id="ARBA00022519"/>
    </source>
</evidence>
<protein>
    <submittedName>
        <fullName evidence="12">HemY protein</fullName>
    </submittedName>
</protein>
<evidence type="ECO:0000256" key="1">
    <source>
        <dbReference type="ARBA" id="ARBA00002962"/>
    </source>
</evidence>
<dbReference type="AlphaFoldDB" id="A0A1M6ZBM6"/>
<evidence type="ECO:0000256" key="9">
    <source>
        <dbReference type="ARBA" id="ARBA00023244"/>
    </source>
</evidence>
<dbReference type="InterPro" id="IPR010817">
    <property type="entry name" value="HemY_N"/>
</dbReference>